<feature type="compositionally biased region" description="Basic and acidic residues" evidence="3">
    <location>
        <begin position="350"/>
        <end position="362"/>
    </location>
</feature>
<feature type="compositionally biased region" description="Polar residues" evidence="3">
    <location>
        <begin position="126"/>
        <end position="141"/>
    </location>
</feature>
<dbReference type="Pfam" id="PF00078">
    <property type="entry name" value="RVT_1"/>
    <property type="match status" value="1"/>
</dbReference>
<dbReference type="InterPro" id="IPR008042">
    <property type="entry name" value="Retrotrans_Pao"/>
</dbReference>
<feature type="region of interest" description="Disordered" evidence="3">
    <location>
        <begin position="347"/>
        <end position="375"/>
    </location>
</feature>
<dbReference type="Proteomes" id="UP000887563">
    <property type="component" value="Unplaced"/>
</dbReference>
<dbReference type="GO" id="GO:0003676">
    <property type="term" value="F:nucleic acid binding"/>
    <property type="evidence" value="ECO:0007669"/>
    <property type="project" value="InterPro"/>
</dbReference>
<dbReference type="InterPro" id="IPR040676">
    <property type="entry name" value="DUF5641"/>
</dbReference>
<dbReference type="InterPro" id="IPR001584">
    <property type="entry name" value="Integrase_cat-core"/>
</dbReference>
<evidence type="ECO:0000256" key="3">
    <source>
        <dbReference type="SAM" id="MobiDB-lite"/>
    </source>
</evidence>
<dbReference type="InterPro" id="IPR001878">
    <property type="entry name" value="Znf_CCHC"/>
</dbReference>
<protein>
    <submittedName>
        <fullName evidence="7">Integrase</fullName>
    </submittedName>
</protein>
<dbReference type="WBParaSite" id="Minc3s01080g20521">
    <property type="protein sequence ID" value="Minc3s01080g20521"/>
    <property type="gene ID" value="Minc3s01080g20521"/>
</dbReference>
<dbReference type="Gene3D" id="3.30.70.270">
    <property type="match status" value="1"/>
</dbReference>
<dbReference type="Pfam" id="PF05380">
    <property type="entry name" value="Peptidase_A17"/>
    <property type="match status" value="1"/>
</dbReference>
<dbReference type="InterPro" id="IPR036397">
    <property type="entry name" value="RNaseH_sf"/>
</dbReference>
<dbReference type="SUPFAM" id="SSF56672">
    <property type="entry name" value="DNA/RNA polymerases"/>
    <property type="match status" value="1"/>
</dbReference>
<feature type="region of interest" description="Disordered" evidence="3">
    <location>
        <begin position="124"/>
        <end position="143"/>
    </location>
</feature>
<reference evidence="7" key="1">
    <citation type="submission" date="2022-11" db="UniProtKB">
        <authorList>
            <consortium name="WormBaseParasite"/>
        </authorList>
    </citation>
    <scope>IDENTIFICATION</scope>
</reference>
<dbReference type="InterPro" id="IPR000477">
    <property type="entry name" value="RT_dom"/>
</dbReference>
<feature type="coiled-coil region" evidence="2">
    <location>
        <begin position="35"/>
        <end position="65"/>
    </location>
</feature>
<keyword evidence="1" id="KW-0863">Zinc-finger</keyword>
<dbReference type="InterPro" id="IPR043128">
    <property type="entry name" value="Rev_trsase/Diguanyl_cyclase"/>
</dbReference>
<keyword evidence="1" id="KW-0862">Zinc</keyword>
<dbReference type="InterPro" id="IPR043502">
    <property type="entry name" value="DNA/RNA_pol_sf"/>
</dbReference>
<keyword evidence="2" id="KW-0175">Coiled coil</keyword>
<keyword evidence="1" id="KW-0479">Metal-binding</keyword>
<dbReference type="GO" id="GO:0015074">
    <property type="term" value="P:DNA integration"/>
    <property type="evidence" value="ECO:0007669"/>
    <property type="project" value="InterPro"/>
</dbReference>
<dbReference type="Pfam" id="PF03564">
    <property type="entry name" value="DUF1759"/>
    <property type="match status" value="1"/>
</dbReference>
<sequence length="1569" mass="183794">MSSITSNKRKLKNIIEITKELIATEVKGPKEEDDIHILEGQIRKIKAIKEELEVNSRKIEIIQDEWEANIQKLKTSERIEAENELTNFINENQIEGTYKIAKTKIRSWNSIETDYLVMRSQKEPTIPQNEQNTTMNESRGNTHGLKPPLLKLVTLEGPNWSDFWPIWKLLIHEDDSIPRLQKICQLFAHIRGEAAAVLKGIEPLEENYEVAIETLKEEFEKEETQIRKLNKELLGLKTSQNFNDDIKLLRDLQRINRLMKTHNQTINIPAISLMIEQKLSKAVLRQMLSKKRQANEWNTEVLIKNLSEIIKEEQAVNEVYKESHQEFNEDKRQKTPYKFGKTTMQYTTNEQRKEETRRKEGKIQNQIQPKQEERSKPKWPCPFCNLNHWSTDCRKIPTAEERYKLAREKKLCINCLRPGHQSKECSTKNKICWFCKKQGHHQAICLKQFGKKEESKQINNNIEEEIQLQSVRTNKEESNQTSILLTTTITVFNPKIPYKEEKVLCFFDSGSDQSYIRILIRTRLKEHLITGDIEKAFLQISIREKDRDALRFLWPAEPANEESKIKTYRFKRVPFGIISSPAHLGIVVQHHLNKNTHMIEEDILKNIYVDNIIVGTDELEELEKIYHQLKEVFYKAKMNIREFISSDKEIINKIPEEDKGNNERTKLLGIEWIPTQDIYRIKLKKWEEDTITTKRTILAHYASTFDPLGLLSPVLLPYKILLHKIWEEKADWDQPISKKLEEEWIRITKKQEGEPIEIPRKISKNKINKEGNSLQIFADASKEAMGIAAYLRCKTGEETVTKLLFAKSLIVPKSVPSKHKTIPKLELQALKIATKIAKYLEKEIDLELEEIQLWTDAIDVIEWLKSDKRLETFIENRAKIIRNYNVKHIKGEENPADIATRGTSMNEIQNTNWLEGPSWLKKDKEEWPETKTYYDTKEHERKIKPTEITLMTIIEEKVEEIDTTRSSSWIKIKRVLALALRWKKKSIKNKNKEIRQIEAKELERSEKALIKNIQKAYPPNEEERKNLNIYEDNEEILRCKGRLGAEKAHEKANQPIFLPKKARITAMIIKQTHIDMKHSGTNIVLAKLRERYWVPQARRTIRTTIFNKKNELYCITCLKKNIKAYQLPNPPDLPIYRIEEKFEKPFSSIGLDNFGPFIVKHKNQQSKIWGLIFVCTRIRAIHIEVVFDLTADEFLAAFTRFIARRGAPKLIVSDNAKTFKKANKAISQLWQRPKETNDTLINKGIEWYFNTEAAPWQGGLFERTIQMVKNPLSKTIGRRILKLSEMITLLTEIEKYVNERPLTYISENEINEVITPWKILVPYPDNEPILKIDEEEEEYIPRGDTRAELIKRYTQNRRLAKHYWDLWKKEYLPSLLERQRRNIENNQPPKVGELTLIEQSEGKRNQWKIGKIEKLYTGADNKIRSALVKVQGKFLKRPINKLYNLEINDKINNNQTIKTCTIGINTNDKLNHNFSILSKLQAMEDVSLAGSDDDMWAGEEEVRGDQASFGQDPEDPSSWQDMAEYQDANLENGTLETNDWGLFTTCNPGQPGHRRCEALMTTNFIHMEE</sequence>
<evidence type="ECO:0000313" key="6">
    <source>
        <dbReference type="Proteomes" id="UP000887563"/>
    </source>
</evidence>
<evidence type="ECO:0000256" key="2">
    <source>
        <dbReference type="SAM" id="Coils"/>
    </source>
</evidence>
<dbReference type="GO" id="GO:0008270">
    <property type="term" value="F:zinc ion binding"/>
    <property type="evidence" value="ECO:0007669"/>
    <property type="project" value="UniProtKB-KW"/>
</dbReference>
<dbReference type="GO" id="GO:0019899">
    <property type="term" value="F:enzyme binding"/>
    <property type="evidence" value="ECO:0007669"/>
    <property type="project" value="UniProtKB-ARBA"/>
</dbReference>
<feature type="coiled-coil region" evidence="2">
    <location>
        <begin position="205"/>
        <end position="239"/>
    </location>
</feature>
<dbReference type="Gene3D" id="4.10.60.10">
    <property type="entry name" value="Zinc finger, CCHC-type"/>
    <property type="match status" value="1"/>
</dbReference>
<dbReference type="InterPro" id="IPR005312">
    <property type="entry name" value="DUF1759"/>
</dbReference>
<evidence type="ECO:0000256" key="1">
    <source>
        <dbReference type="PROSITE-ProRule" id="PRU00047"/>
    </source>
</evidence>
<dbReference type="SUPFAM" id="SSF57756">
    <property type="entry name" value="Retrovirus zinc finger-like domains"/>
    <property type="match status" value="1"/>
</dbReference>
<dbReference type="Gene3D" id="3.30.420.10">
    <property type="entry name" value="Ribonuclease H-like superfamily/Ribonuclease H"/>
    <property type="match status" value="1"/>
</dbReference>
<feature type="domain" description="Integrase catalytic" evidence="5">
    <location>
        <begin position="1141"/>
        <end position="1324"/>
    </location>
</feature>
<keyword evidence="6" id="KW-1185">Reference proteome</keyword>
<dbReference type="InterPro" id="IPR012337">
    <property type="entry name" value="RNaseH-like_sf"/>
</dbReference>
<dbReference type="Pfam" id="PF18701">
    <property type="entry name" value="DUF5641"/>
    <property type="match status" value="1"/>
</dbReference>
<feature type="domain" description="CCHC-type" evidence="4">
    <location>
        <begin position="412"/>
        <end position="425"/>
    </location>
</feature>
<dbReference type="PROSITE" id="PS50158">
    <property type="entry name" value="ZF_CCHC"/>
    <property type="match status" value="1"/>
</dbReference>
<dbReference type="PANTHER" id="PTHR47331">
    <property type="entry name" value="PHD-TYPE DOMAIN-CONTAINING PROTEIN"/>
    <property type="match status" value="1"/>
</dbReference>
<dbReference type="PANTHER" id="PTHR47331:SF4">
    <property type="entry name" value="PEPTIDASE S1 DOMAIN-CONTAINING PROTEIN"/>
    <property type="match status" value="1"/>
</dbReference>
<organism evidence="6 7">
    <name type="scientific">Meloidogyne incognita</name>
    <name type="common">Southern root-knot nematode worm</name>
    <name type="synonym">Oxyuris incognita</name>
    <dbReference type="NCBI Taxonomy" id="6306"/>
    <lineage>
        <taxon>Eukaryota</taxon>
        <taxon>Metazoa</taxon>
        <taxon>Ecdysozoa</taxon>
        <taxon>Nematoda</taxon>
        <taxon>Chromadorea</taxon>
        <taxon>Rhabditida</taxon>
        <taxon>Tylenchina</taxon>
        <taxon>Tylenchomorpha</taxon>
        <taxon>Tylenchoidea</taxon>
        <taxon>Meloidogynidae</taxon>
        <taxon>Meloidogyninae</taxon>
        <taxon>Meloidogyne</taxon>
        <taxon>Meloidogyne incognita group</taxon>
    </lineage>
</organism>
<evidence type="ECO:0000313" key="7">
    <source>
        <dbReference type="WBParaSite" id="Minc3s01080g20521"/>
    </source>
</evidence>
<dbReference type="GO" id="GO:0042575">
    <property type="term" value="C:DNA polymerase complex"/>
    <property type="evidence" value="ECO:0007669"/>
    <property type="project" value="UniProtKB-ARBA"/>
</dbReference>
<dbReference type="Gene3D" id="3.10.10.10">
    <property type="entry name" value="HIV Type 1 Reverse Transcriptase, subunit A, domain 1"/>
    <property type="match status" value="1"/>
</dbReference>
<dbReference type="SUPFAM" id="SSF53098">
    <property type="entry name" value="Ribonuclease H-like"/>
    <property type="match status" value="1"/>
</dbReference>
<accession>A0A914LZG1</accession>
<dbReference type="InterPro" id="IPR036875">
    <property type="entry name" value="Znf_CCHC_sf"/>
</dbReference>
<evidence type="ECO:0000259" key="5">
    <source>
        <dbReference type="PROSITE" id="PS50994"/>
    </source>
</evidence>
<name>A0A914LZG1_MELIC</name>
<evidence type="ECO:0000259" key="4">
    <source>
        <dbReference type="PROSITE" id="PS50158"/>
    </source>
</evidence>
<proteinExistence type="predicted"/>
<dbReference type="SMART" id="SM00343">
    <property type="entry name" value="ZnF_C2HC"/>
    <property type="match status" value="3"/>
</dbReference>
<dbReference type="PROSITE" id="PS50994">
    <property type="entry name" value="INTEGRASE"/>
    <property type="match status" value="1"/>
</dbReference>